<dbReference type="InterPro" id="IPR023430">
    <property type="entry name" value="Pept_HybD-like_dom_sf"/>
</dbReference>
<dbReference type="PANTHER" id="PTHR30302:SF1">
    <property type="entry name" value="HYDROGENASE 2 MATURATION PROTEASE"/>
    <property type="match status" value="1"/>
</dbReference>
<keyword evidence="3" id="KW-0064">Aspartyl protease</keyword>
<dbReference type="KEGG" id="plt:Plut_1449"/>
<accession>Q3B2X3</accession>
<evidence type="ECO:0000313" key="5">
    <source>
        <dbReference type="EMBL" id="ABB24308.1"/>
    </source>
</evidence>
<dbReference type="HOGENOM" id="CLU_099037_0_1_10"/>
<name>Q3B2X3_CHLL3</name>
<dbReference type="NCBIfam" id="TIGR00072">
    <property type="entry name" value="hydrog_prot"/>
    <property type="match status" value="1"/>
</dbReference>
<sequence length="158" mass="17653">MKYDRINILGLGNILHSDEGFGIAALNSLRDSTDFPKQVCTIDGGTQGIYLLDHIQSCDALLVFDALIPVEYDSRVYVYRNDDLPDFIHRKMSSHQMGFSELLGVARLQGKIPREIVLIGVPPRDLQLRIGLSPEVSSLLGETVERATLVVESWLNEK</sequence>
<proteinExistence type="inferred from homology"/>
<dbReference type="GO" id="GO:0016485">
    <property type="term" value="P:protein processing"/>
    <property type="evidence" value="ECO:0007669"/>
    <property type="project" value="TreeGrafter"/>
</dbReference>
<dbReference type="SUPFAM" id="SSF53163">
    <property type="entry name" value="HybD-like"/>
    <property type="match status" value="1"/>
</dbReference>
<dbReference type="RefSeq" id="WP_011358180.1">
    <property type="nucleotide sequence ID" value="NC_007512.1"/>
</dbReference>
<dbReference type="STRING" id="319225.Plut_1449"/>
<keyword evidence="4" id="KW-0378">Hydrolase</keyword>
<evidence type="ECO:0000313" key="6">
    <source>
        <dbReference type="Proteomes" id="UP000002709"/>
    </source>
</evidence>
<dbReference type="InterPro" id="IPR000671">
    <property type="entry name" value="Peptidase_A31"/>
</dbReference>
<keyword evidence="6" id="KW-1185">Reference proteome</keyword>
<protein>
    <submittedName>
        <fullName evidence="5">Peptidase M52, hydrogen uptake protein</fullName>
    </submittedName>
</protein>
<keyword evidence="2" id="KW-0645">Protease</keyword>
<dbReference type="GO" id="GO:0008047">
    <property type="term" value="F:enzyme activator activity"/>
    <property type="evidence" value="ECO:0007669"/>
    <property type="project" value="InterPro"/>
</dbReference>
<reference evidence="6" key="1">
    <citation type="submission" date="2005-08" db="EMBL/GenBank/DDBJ databases">
        <title>Complete sequence of Pelodictyon luteolum DSM 273.</title>
        <authorList>
            <consortium name="US DOE Joint Genome Institute"/>
            <person name="Copeland A."/>
            <person name="Lucas S."/>
            <person name="Lapidus A."/>
            <person name="Barry K."/>
            <person name="Detter J.C."/>
            <person name="Glavina T."/>
            <person name="Hammon N."/>
            <person name="Israni S."/>
            <person name="Pitluck S."/>
            <person name="Bryant D."/>
            <person name="Schmutz J."/>
            <person name="Larimer F."/>
            <person name="Land M."/>
            <person name="Kyrpides N."/>
            <person name="Ivanova N."/>
            <person name="Richardson P."/>
        </authorList>
    </citation>
    <scope>NUCLEOTIDE SEQUENCE [LARGE SCALE GENOMIC DNA]</scope>
    <source>
        <strain evidence="6">DSM 273 / BCRC 81028 / 2530</strain>
    </source>
</reference>
<dbReference type="EMBL" id="CP000096">
    <property type="protein sequence ID" value="ABB24308.1"/>
    <property type="molecule type" value="Genomic_DNA"/>
</dbReference>
<dbReference type="Pfam" id="PF01750">
    <property type="entry name" value="HycI"/>
    <property type="match status" value="1"/>
</dbReference>
<gene>
    <name evidence="5" type="ordered locus">Plut_1449</name>
</gene>
<comment type="similarity">
    <text evidence="1">Belongs to the peptidase A31 family.</text>
</comment>
<dbReference type="GO" id="GO:0004190">
    <property type="term" value="F:aspartic-type endopeptidase activity"/>
    <property type="evidence" value="ECO:0007669"/>
    <property type="project" value="UniProtKB-KW"/>
</dbReference>
<dbReference type="PRINTS" id="PR00446">
    <property type="entry name" value="HYDRGNUPTAKE"/>
</dbReference>
<organism evidence="5 6">
    <name type="scientific">Chlorobium luteolum (strain DSM 273 / BCRC 81028 / 2530)</name>
    <name type="common">Pelodictyon luteolum</name>
    <dbReference type="NCBI Taxonomy" id="319225"/>
    <lineage>
        <taxon>Bacteria</taxon>
        <taxon>Pseudomonadati</taxon>
        <taxon>Chlorobiota</taxon>
        <taxon>Chlorobiia</taxon>
        <taxon>Chlorobiales</taxon>
        <taxon>Chlorobiaceae</taxon>
        <taxon>Chlorobium/Pelodictyon group</taxon>
        <taxon>Pelodictyon</taxon>
    </lineage>
</organism>
<evidence type="ECO:0000256" key="4">
    <source>
        <dbReference type="ARBA" id="ARBA00022801"/>
    </source>
</evidence>
<evidence type="ECO:0000256" key="3">
    <source>
        <dbReference type="ARBA" id="ARBA00022750"/>
    </source>
</evidence>
<dbReference type="CDD" id="cd06062">
    <property type="entry name" value="H2MP_MemB-H2up"/>
    <property type="match status" value="1"/>
</dbReference>
<dbReference type="Gene3D" id="3.40.50.1450">
    <property type="entry name" value="HybD-like"/>
    <property type="match status" value="1"/>
</dbReference>
<dbReference type="eggNOG" id="COG0680">
    <property type="taxonomic scope" value="Bacteria"/>
</dbReference>
<dbReference type="OrthoDB" id="9794619at2"/>
<evidence type="ECO:0000256" key="1">
    <source>
        <dbReference type="ARBA" id="ARBA00006814"/>
    </source>
</evidence>
<dbReference type="PANTHER" id="PTHR30302">
    <property type="entry name" value="HYDROGENASE 1 MATURATION PROTEASE"/>
    <property type="match status" value="1"/>
</dbReference>
<dbReference type="Proteomes" id="UP000002709">
    <property type="component" value="Chromosome"/>
</dbReference>
<evidence type="ECO:0000256" key="2">
    <source>
        <dbReference type="ARBA" id="ARBA00022670"/>
    </source>
</evidence>
<dbReference type="AlphaFoldDB" id="Q3B2X3"/>
<dbReference type="MEROPS" id="A31.002"/>